<evidence type="ECO:0008006" key="7">
    <source>
        <dbReference type="Google" id="ProtNLM"/>
    </source>
</evidence>
<accession>A0A222FIT3</accession>
<feature type="domain" description="EAL" evidence="2">
    <location>
        <begin position="401"/>
        <end position="650"/>
    </location>
</feature>
<dbReference type="InterPro" id="IPR000160">
    <property type="entry name" value="GGDEF_dom"/>
</dbReference>
<dbReference type="EMBL" id="CP022530">
    <property type="protein sequence ID" value="ASP38945.1"/>
    <property type="molecule type" value="Genomic_DNA"/>
</dbReference>
<dbReference type="InterPro" id="IPR003660">
    <property type="entry name" value="HAMP_dom"/>
</dbReference>
<dbReference type="InterPro" id="IPR042461">
    <property type="entry name" value="LapD_MoxY_peri_C"/>
</dbReference>
<feature type="domain" description="HAMP" evidence="3">
    <location>
        <begin position="169"/>
        <end position="221"/>
    </location>
</feature>
<evidence type="ECO:0000313" key="5">
    <source>
        <dbReference type="EMBL" id="ASP38945.1"/>
    </source>
</evidence>
<dbReference type="GO" id="GO:0016020">
    <property type="term" value="C:membrane"/>
    <property type="evidence" value="ECO:0007669"/>
    <property type="project" value="InterPro"/>
</dbReference>
<dbReference type="InterPro" id="IPR029787">
    <property type="entry name" value="Nucleotide_cyclase"/>
</dbReference>
<dbReference type="SMART" id="SM00052">
    <property type="entry name" value="EAL"/>
    <property type="match status" value="1"/>
</dbReference>
<dbReference type="Gene3D" id="6.20.270.20">
    <property type="entry name" value="LapD/MoxY periplasmic domain"/>
    <property type="match status" value="1"/>
</dbReference>
<dbReference type="Gene3D" id="3.30.110.200">
    <property type="match status" value="1"/>
</dbReference>
<feature type="transmembrane region" description="Helical" evidence="1">
    <location>
        <begin position="150"/>
        <end position="172"/>
    </location>
</feature>
<dbReference type="CDD" id="cd01949">
    <property type="entry name" value="GGDEF"/>
    <property type="match status" value="1"/>
</dbReference>
<dbReference type="PROSITE" id="PS50883">
    <property type="entry name" value="EAL"/>
    <property type="match status" value="1"/>
</dbReference>
<gene>
    <name evidence="5" type="ORF">CHH28_09740</name>
</gene>
<dbReference type="Pfam" id="PF16448">
    <property type="entry name" value="LapD_MoxY_N"/>
    <property type="match status" value="1"/>
</dbReference>
<dbReference type="InterPro" id="IPR032244">
    <property type="entry name" value="LapD_MoxY_N"/>
</dbReference>
<keyword evidence="1" id="KW-1133">Transmembrane helix</keyword>
<dbReference type="SMART" id="SM00267">
    <property type="entry name" value="GGDEF"/>
    <property type="match status" value="1"/>
</dbReference>
<proteinExistence type="predicted"/>
<dbReference type="GO" id="GO:0071111">
    <property type="term" value="F:cyclic-guanylate-specific phosphodiesterase activity"/>
    <property type="evidence" value="ECO:0007669"/>
    <property type="project" value="InterPro"/>
</dbReference>
<keyword evidence="1" id="KW-0472">Membrane</keyword>
<evidence type="ECO:0000259" key="2">
    <source>
        <dbReference type="PROSITE" id="PS50883"/>
    </source>
</evidence>
<reference evidence="5 6" key="1">
    <citation type="submission" date="2017-07" db="EMBL/GenBank/DDBJ databases">
        <title>Annotated genome sequence of Bacterioplanes sanyensis isolated from Red Sea.</title>
        <authorList>
            <person name="Rehman Z.U."/>
        </authorList>
    </citation>
    <scope>NUCLEOTIDE SEQUENCE [LARGE SCALE GENOMIC DNA]</scope>
    <source>
        <strain evidence="5 6">NV9</strain>
    </source>
</reference>
<evidence type="ECO:0000313" key="6">
    <source>
        <dbReference type="Proteomes" id="UP000202440"/>
    </source>
</evidence>
<evidence type="ECO:0000259" key="3">
    <source>
        <dbReference type="PROSITE" id="PS50885"/>
    </source>
</evidence>
<dbReference type="InterPro" id="IPR050706">
    <property type="entry name" value="Cyclic-di-GMP_PDE-like"/>
</dbReference>
<dbReference type="Gene3D" id="3.20.20.450">
    <property type="entry name" value="EAL domain"/>
    <property type="match status" value="1"/>
</dbReference>
<evidence type="ECO:0000256" key="1">
    <source>
        <dbReference type="SAM" id="Phobius"/>
    </source>
</evidence>
<dbReference type="InterPro" id="IPR043128">
    <property type="entry name" value="Rev_trsase/Diguanyl_cyclase"/>
</dbReference>
<dbReference type="RefSeq" id="WP_094060131.1">
    <property type="nucleotide sequence ID" value="NZ_CP022530.1"/>
</dbReference>
<dbReference type="PROSITE" id="PS50887">
    <property type="entry name" value="GGDEF"/>
    <property type="match status" value="1"/>
</dbReference>
<dbReference type="Pfam" id="PF00990">
    <property type="entry name" value="GGDEF"/>
    <property type="match status" value="1"/>
</dbReference>
<dbReference type="InterPro" id="IPR035919">
    <property type="entry name" value="EAL_sf"/>
</dbReference>
<dbReference type="PANTHER" id="PTHR33121">
    <property type="entry name" value="CYCLIC DI-GMP PHOSPHODIESTERASE PDEF"/>
    <property type="match status" value="1"/>
</dbReference>
<dbReference type="NCBIfam" id="TIGR00254">
    <property type="entry name" value="GGDEF"/>
    <property type="match status" value="1"/>
</dbReference>
<dbReference type="AlphaFoldDB" id="A0A222FIT3"/>
<evidence type="ECO:0000259" key="4">
    <source>
        <dbReference type="PROSITE" id="PS50887"/>
    </source>
</evidence>
<dbReference type="PROSITE" id="PS50885">
    <property type="entry name" value="HAMP"/>
    <property type="match status" value="1"/>
</dbReference>
<dbReference type="GO" id="GO:0007165">
    <property type="term" value="P:signal transduction"/>
    <property type="evidence" value="ECO:0007669"/>
    <property type="project" value="InterPro"/>
</dbReference>
<dbReference type="Pfam" id="PF00563">
    <property type="entry name" value="EAL"/>
    <property type="match status" value="1"/>
</dbReference>
<protein>
    <recommendedName>
        <fullName evidence="7">GGDEF domain-containing protein</fullName>
    </recommendedName>
</protein>
<sequence>MTLRQQFSLLTTVLVLILLGGSLLLTLGNGRLFFQQQLDARAYDAATALALSMSNIDNDEQRLRLMDVMFDRGFFRRIELQLPSGQTLSRRAEVALENSAPPWFKQWVELNTLPATTDVMRGWQRLGVLTVESHTDFAYRDLWAMVRQETLWFAAVTMIALVLLHMLLRWLFKPLVRVEQQALALSERRWELQPKLPRARELKRVVMAMNRTVSTLKRIFSEQAYLAERLRSEAFHDDVTGLLNRRAFDQQLSHRLNDGEGHSGVLLLLQLQDFADINQQFGRSRGDELLQSVAQAFQQWLPGGCLCGRRSGADFCVYIDCVSSEEAQQWLQQCHDMLLNGSLNQRQPLPFHIGAIWLQGTSADISDALSGADEALRQAQRQGQTAVQLLQSTPQQAHWSAGHWQQQLLQALEQKSVELLFIPVMSRDNTRRLTQLEVVSRLRCGEHTLPGARFWPMVEHHQLAAEFDLLIIEQTLQAMASQAEALNDDVTCCVNLSPATIAEESAQQRLLALLSRYPQACRQLALEIPEFAVSHTETALQRLADRVKDLGVALGVDQMGRGNQAFSYLQRLPLDYVRIAGHLNRGVHAAVDQRFYLESMVQIAHSRELNVFAEGVEQQVDVDAVLQAGVDGVSGYFFAAPQSSLAALLR</sequence>
<keyword evidence="6" id="KW-1185">Reference proteome</keyword>
<dbReference type="KEGG" id="bsan:CHH28_09740"/>
<dbReference type="Proteomes" id="UP000202440">
    <property type="component" value="Chromosome"/>
</dbReference>
<feature type="domain" description="GGDEF" evidence="4">
    <location>
        <begin position="262"/>
        <end position="392"/>
    </location>
</feature>
<feature type="transmembrane region" description="Helical" evidence="1">
    <location>
        <begin position="6"/>
        <end position="27"/>
    </location>
</feature>
<keyword evidence="1" id="KW-0812">Transmembrane</keyword>
<organism evidence="5 6">
    <name type="scientific">Bacterioplanes sanyensis</name>
    <dbReference type="NCBI Taxonomy" id="1249553"/>
    <lineage>
        <taxon>Bacteria</taxon>
        <taxon>Pseudomonadati</taxon>
        <taxon>Pseudomonadota</taxon>
        <taxon>Gammaproteobacteria</taxon>
        <taxon>Oceanospirillales</taxon>
        <taxon>Oceanospirillaceae</taxon>
        <taxon>Bacterioplanes</taxon>
    </lineage>
</organism>
<dbReference type="SUPFAM" id="SSF141868">
    <property type="entry name" value="EAL domain-like"/>
    <property type="match status" value="1"/>
</dbReference>
<dbReference type="Gene3D" id="3.30.70.270">
    <property type="match status" value="1"/>
</dbReference>
<dbReference type="OrthoDB" id="5894408at2"/>
<dbReference type="SUPFAM" id="SSF55073">
    <property type="entry name" value="Nucleotide cyclase"/>
    <property type="match status" value="1"/>
</dbReference>
<dbReference type="InterPro" id="IPR001633">
    <property type="entry name" value="EAL_dom"/>
</dbReference>
<name>A0A222FIT3_9GAMM</name>
<dbReference type="CDD" id="cd01948">
    <property type="entry name" value="EAL"/>
    <property type="match status" value="1"/>
</dbReference>
<dbReference type="PANTHER" id="PTHR33121:SF23">
    <property type="entry name" value="CYCLIC DI-GMP PHOSPHODIESTERASE PDEB"/>
    <property type="match status" value="1"/>
</dbReference>